<keyword evidence="2" id="KW-1185">Reference proteome</keyword>
<evidence type="ECO:0000313" key="2">
    <source>
        <dbReference type="Proteomes" id="UP001392318"/>
    </source>
</evidence>
<evidence type="ECO:0000313" key="1">
    <source>
        <dbReference type="EMBL" id="MEM5398832.1"/>
    </source>
</evidence>
<protein>
    <submittedName>
        <fullName evidence="1">Uncharacterized protein</fullName>
    </submittedName>
</protein>
<name>A0ACC6RBE6_9BURK</name>
<dbReference type="EMBL" id="JAYMRU010000001">
    <property type="protein sequence ID" value="MEM5398832.1"/>
    <property type="molecule type" value="Genomic_DNA"/>
</dbReference>
<proteinExistence type="predicted"/>
<organism evidence="1 2">
    <name type="scientific">Paraburkholderia unamae</name>
    <dbReference type="NCBI Taxonomy" id="219649"/>
    <lineage>
        <taxon>Bacteria</taxon>
        <taxon>Pseudomonadati</taxon>
        <taxon>Pseudomonadota</taxon>
        <taxon>Betaproteobacteria</taxon>
        <taxon>Burkholderiales</taxon>
        <taxon>Burkholderiaceae</taxon>
        <taxon>Paraburkholderia</taxon>
    </lineage>
</organism>
<reference evidence="1" key="1">
    <citation type="submission" date="2024-01" db="EMBL/GenBank/DDBJ databases">
        <title>The diversity of rhizobia nodulating Mimosa spp. in eleven states of Brazil covering several biomes is determined by host plant, location, and edaphic factors.</title>
        <authorList>
            <person name="Rouws L."/>
            <person name="Barauna A."/>
            <person name="Beukes C."/>
            <person name="De Faria S.M."/>
            <person name="Gross E."/>
            <person name="Dos Reis Junior F.B."/>
            <person name="Simon M."/>
            <person name="Maluk M."/>
            <person name="Odee D.W."/>
            <person name="Kenicer G."/>
            <person name="Young J.P.W."/>
            <person name="Reis V.M."/>
            <person name="Zilli J."/>
            <person name="James E.K."/>
        </authorList>
    </citation>
    <scope>NUCLEOTIDE SEQUENCE</scope>
    <source>
        <strain evidence="1">JPY452</strain>
    </source>
</reference>
<dbReference type="Proteomes" id="UP001392318">
    <property type="component" value="Unassembled WGS sequence"/>
</dbReference>
<gene>
    <name evidence="1" type="ORF">VSR83_01850</name>
</gene>
<accession>A0ACC6RBE6</accession>
<comment type="caution">
    <text evidence="1">The sequence shown here is derived from an EMBL/GenBank/DDBJ whole genome shotgun (WGS) entry which is preliminary data.</text>
</comment>
<sequence>MKLYDHDPGRIARVHYCYMRRLLLREIAINKWMIFGLLGGARRRPSRGTRPGAGARIR</sequence>